<evidence type="ECO:0000313" key="3">
    <source>
        <dbReference type="Proteomes" id="UP000001025"/>
    </source>
</evidence>
<organism evidence="2 3">
    <name type="scientific">Rhodopirellula baltica (strain DSM 10527 / NCIMB 13988 / SH1)</name>
    <dbReference type="NCBI Taxonomy" id="243090"/>
    <lineage>
        <taxon>Bacteria</taxon>
        <taxon>Pseudomonadati</taxon>
        <taxon>Planctomycetota</taxon>
        <taxon>Planctomycetia</taxon>
        <taxon>Pirellulales</taxon>
        <taxon>Pirellulaceae</taxon>
        <taxon>Rhodopirellula</taxon>
    </lineage>
</organism>
<dbReference type="KEGG" id="rba:RB3570"/>
<proteinExistence type="predicted"/>
<gene>
    <name evidence="2" type="ordered locus">RB3570</name>
</gene>
<protein>
    <submittedName>
        <fullName evidence="2">Uncharacterized protein</fullName>
    </submittedName>
</protein>
<dbReference type="InParanoid" id="Q7UU15"/>
<dbReference type="Proteomes" id="UP000001025">
    <property type="component" value="Chromosome"/>
</dbReference>
<accession>Q7UU15</accession>
<sequence>MKSDPFVRCSGLRSASPIQHCRSSPGAMMQPTHDAMQPQIIPPSNPCSSQFICGKKLILSRTVRKPTLVTNERTLHIGNREFGHR</sequence>
<evidence type="ECO:0000313" key="2">
    <source>
        <dbReference type="EMBL" id="CAD73269.1"/>
    </source>
</evidence>
<dbReference type="HOGENOM" id="CLU_2510437_0_0_0"/>
<dbReference type="EnsemblBacteria" id="CAD73269">
    <property type="protein sequence ID" value="CAD73269"/>
    <property type="gene ID" value="RB3570"/>
</dbReference>
<feature type="region of interest" description="Disordered" evidence="1">
    <location>
        <begin position="17"/>
        <end position="36"/>
    </location>
</feature>
<dbReference type="STRING" id="243090.RB3570"/>
<name>Q7UU15_RHOBA</name>
<evidence type="ECO:0000256" key="1">
    <source>
        <dbReference type="SAM" id="MobiDB-lite"/>
    </source>
</evidence>
<dbReference type="EMBL" id="BX294139">
    <property type="protein sequence ID" value="CAD73269.1"/>
    <property type="molecule type" value="Genomic_DNA"/>
</dbReference>
<keyword evidence="3" id="KW-1185">Reference proteome</keyword>
<reference evidence="2 3" key="1">
    <citation type="journal article" date="2003" name="Proc. Natl. Acad. Sci. U.S.A.">
        <title>Complete genome sequence of the marine planctomycete Pirellula sp. strain 1.</title>
        <authorList>
            <person name="Gloeckner F.O."/>
            <person name="Kube M."/>
            <person name="Bauer M."/>
            <person name="Teeling H."/>
            <person name="Lombardot T."/>
            <person name="Ludwig W."/>
            <person name="Gade D."/>
            <person name="Beck A."/>
            <person name="Borzym K."/>
            <person name="Heitmann K."/>
            <person name="Rabus R."/>
            <person name="Schlesner H."/>
            <person name="Amann R."/>
            <person name="Reinhardt R."/>
        </authorList>
    </citation>
    <scope>NUCLEOTIDE SEQUENCE [LARGE SCALE GENOMIC DNA]</scope>
    <source>
        <strain evidence="3">DSM 10527 / NCIMB 13988 / SH1</strain>
    </source>
</reference>
<dbReference type="AlphaFoldDB" id="Q7UU15"/>